<dbReference type="EMBL" id="QMIG01000002">
    <property type="protein sequence ID" value="RAW17879.1"/>
    <property type="molecule type" value="Genomic_DNA"/>
</dbReference>
<dbReference type="OrthoDB" id="3380325at2"/>
<reference evidence="1 2" key="1">
    <citation type="submission" date="2018-06" db="EMBL/GenBank/DDBJ databases">
        <title>Phytoactinopolyspora halophila sp. nov., a novel halophilic actinomycete isolated from a saline soil in China.</title>
        <authorList>
            <person name="Tang S.-K."/>
        </authorList>
    </citation>
    <scope>NUCLEOTIDE SEQUENCE [LARGE SCALE GENOMIC DNA]</scope>
    <source>
        <strain evidence="1 2">YIM 96934</strain>
    </source>
</reference>
<gene>
    <name evidence="1" type="ORF">DPM12_03235</name>
</gene>
<organism evidence="1 2">
    <name type="scientific">Phytoactinopolyspora halophila</name>
    <dbReference type="NCBI Taxonomy" id="1981511"/>
    <lineage>
        <taxon>Bacteria</taxon>
        <taxon>Bacillati</taxon>
        <taxon>Actinomycetota</taxon>
        <taxon>Actinomycetes</taxon>
        <taxon>Jiangellales</taxon>
        <taxon>Jiangellaceae</taxon>
        <taxon>Phytoactinopolyspora</taxon>
    </lineage>
</organism>
<comment type="caution">
    <text evidence="1">The sequence shown here is derived from an EMBL/GenBank/DDBJ whole genome shotgun (WGS) entry which is preliminary data.</text>
</comment>
<evidence type="ECO:0000313" key="1">
    <source>
        <dbReference type="EMBL" id="RAW17879.1"/>
    </source>
</evidence>
<dbReference type="AlphaFoldDB" id="A0A329R1P3"/>
<name>A0A329R1P3_9ACTN</name>
<sequence length="126" mass="13639">MNFDIFLQRFTGGDVAPTGRVATVTVLERYLADPPAGGYTEIITRDGRADVYGLDGDGLMINHAEGRDVFELMFQVSKAAGYVIMPVGSPTCVLDESMIPHLPEVLRHDAVVVSSGDDLLRVILTT</sequence>
<dbReference type="Proteomes" id="UP000250462">
    <property type="component" value="Unassembled WGS sequence"/>
</dbReference>
<proteinExistence type="predicted"/>
<keyword evidence="2" id="KW-1185">Reference proteome</keyword>
<dbReference type="RefSeq" id="WP_112256838.1">
    <property type="nucleotide sequence ID" value="NZ_QMIG01000002.1"/>
</dbReference>
<accession>A0A329R1P3</accession>
<protein>
    <submittedName>
        <fullName evidence="1">Uncharacterized protein</fullName>
    </submittedName>
</protein>
<evidence type="ECO:0000313" key="2">
    <source>
        <dbReference type="Proteomes" id="UP000250462"/>
    </source>
</evidence>